<gene>
    <name evidence="1" type="ORF">CPB84DRAFT_1749485</name>
</gene>
<evidence type="ECO:0000313" key="2">
    <source>
        <dbReference type="Proteomes" id="UP000724874"/>
    </source>
</evidence>
<protein>
    <submittedName>
        <fullName evidence="1">Uncharacterized protein</fullName>
    </submittedName>
</protein>
<dbReference type="Proteomes" id="UP000724874">
    <property type="component" value="Unassembled WGS sequence"/>
</dbReference>
<organism evidence="1 2">
    <name type="scientific">Gymnopilus junonius</name>
    <name type="common">Spectacular rustgill mushroom</name>
    <name type="synonym">Gymnopilus spectabilis subsp. junonius</name>
    <dbReference type="NCBI Taxonomy" id="109634"/>
    <lineage>
        <taxon>Eukaryota</taxon>
        <taxon>Fungi</taxon>
        <taxon>Dikarya</taxon>
        <taxon>Basidiomycota</taxon>
        <taxon>Agaricomycotina</taxon>
        <taxon>Agaricomycetes</taxon>
        <taxon>Agaricomycetidae</taxon>
        <taxon>Agaricales</taxon>
        <taxon>Agaricineae</taxon>
        <taxon>Hymenogastraceae</taxon>
        <taxon>Gymnopilus</taxon>
    </lineage>
</organism>
<reference evidence="1" key="1">
    <citation type="submission" date="2020-11" db="EMBL/GenBank/DDBJ databases">
        <authorList>
            <consortium name="DOE Joint Genome Institute"/>
            <person name="Ahrendt S."/>
            <person name="Riley R."/>
            <person name="Andreopoulos W."/>
            <person name="LaButti K."/>
            <person name="Pangilinan J."/>
            <person name="Ruiz-duenas F.J."/>
            <person name="Barrasa J.M."/>
            <person name="Sanchez-Garcia M."/>
            <person name="Camarero S."/>
            <person name="Miyauchi S."/>
            <person name="Serrano A."/>
            <person name="Linde D."/>
            <person name="Babiker R."/>
            <person name="Drula E."/>
            <person name="Ayuso-Fernandez I."/>
            <person name="Pacheco R."/>
            <person name="Padilla G."/>
            <person name="Ferreira P."/>
            <person name="Barriuso J."/>
            <person name="Kellner H."/>
            <person name="Castanera R."/>
            <person name="Alfaro M."/>
            <person name="Ramirez L."/>
            <person name="Pisabarro A.G."/>
            <person name="Kuo A."/>
            <person name="Tritt A."/>
            <person name="Lipzen A."/>
            <person name="He G."/>
            <person name="Yan M."/>
            <person name="Ng V."/>
            <person name="Cullen D."/>
            <person name="Martin F."/>
            <person name="Rosso M.-N."/>
            <person name="Henrissat B."/>
            <person name="Hibbett D."/>
            <person name="Martinez A.T."/>
            <person name="Grigoriev I.V."/>
        </authorList>
    </citation>
    <scope>NUCLEOTIDE SEQUENCE</scope>
    <source>
        <strain evidence="1">AH 44721</strain>
    </source>
</reference>
<accession>A0A9P5TKG3</accession>
<evidence type="ECO:0000313" key="1">
    <source>
        <dbReference type="EMBL" id="KAF8888465.1"/>
    </source>
</evidence>
<sequence>MSSYDLPNWHTKVSNDNSGIRCTKSRERKLCFRTWMLGRPHPVRCQILSDSSAMLPKKNDDRAWKVRHFMQMLRDVEEEGSGLLKIMTVRVYKRYTLGLYGLENQALGFGKNARDEFPICMILGKFKRTVRTFLLVGAFGELTVLLSEKAMAFAIDIALFALVDHEMKKALGGSGVNTNTAPGCAVFLGHRGDRPLTGSSYPMYSEKDFFSRLRK</sequence>
<name>A0A9P5TKG3_GYMJU</name>
<dbReference type="EMBL" id="JADNYJ010000084">
    <property type="protein sequence ID" value="KAF8888465.1"/>
    <property type="molecule type" value="Genomic_DNA"/>
</dbReference>
<comment type="caution">
    <text evidence="1">The sequence shown here is derived from an EMBL/GenBank/DDBJ whole genome shotgun (WGS) entry which is preliminary data.</text>
</comment>
<keyword evidence="2" id="KW-1185">Reference proteome</keyword>
<dbReference type="AlphaFoldDB" id="A0A9P5TKG3"/>
<proteinExistence type="predicted"/>